<evidence type="ECO:0000313" key="3">
    <source>
        <dbReference type="Proteomes" id="UP000553632"/>
    </source>
</evidence>
<proteinExistence type="predicted"/>
<reference evidence="3 4" key="1">
    <citation type="submission" date="2020-04" db="EMBL/GenBank/DDBJ databases">
        <title>Perkinsus olseni comparative genomics.</title>
        <authorList>
            <person name="Bogema D.R."/>
        </authorList>
    </citation>
    <scope>NUCLEOTIDE SEQUENCE [LARGE SCALE GENOMIC DNA]</scope>
    <source>
        <strain evidence="2">ATCC PRA-205</strain>
        <strain evidence="1 3">ATCC PRA-207</strain>
    </source>
</reference>
<evidence type="ECO:0000313" key="4">
    <source>
        <dbReference type="Proteomes" id="UP000574390"/>
    </source>
</evidence>
<name>A0A7J6Q1P5_PEROL</name>
<sequence length="271" mass="30823">IGLTSFGDLLQACANFGVGDGISYTLLLLPLERCFDLRRFIALFTAAALEFQSAALSQYSPIVEYLVQHVDYVQEETAIKVLWAICMLPELQSRHEYDMTLLLRKLCSGTAWESEKLRVGWMWICQAMDFPYVDHIIPKPFAADCIREWIKYREGYSVPFPFLCQELSKVLSAYEVPHETCVHIEDTPYVVDIVLTDGVQKRCIAILSEFARNSDEPIGSAAIQVRHMKERGWDVIALNSRRCREMLEGLNEGSMRALLDNAKGGNMRMLA</sequence>
<evidence type="ECO:0000313" key="2">
    <source>
        <dbReference type="EMBL" id="KAF4751919.1"/>
    </source>
</evidence>
<dbReference type="Proteomes" id="UP000574390">
    <property type="component" value="Unassembled WGS sequence"/>
</dbReference>
<evidence type="ECO:0000313" key="1">
    <source>
        <dbReference type="EMBL" id="KAF4702193.1"/>
    </source>
</evidence>
<dbReference type="Proteomes" id="UP000553632">
    <property type="component" value="Unassembled WGS sequence"/>
</dbReference>
<keyword evidence="3" id="KW-1185">Reference proteome</keyword>
<gene>
    <name evidence="2" type="ORF">FOZ62_029540</name>
    <name evidence="1" type="ORF">FOZ63_031338</name>
</gene>
<accession>A0A7J6Q1P5</accession>
<dbReference type="EMBL" id="JABANM010002831">
    <property type="protein sequence ID" value="KAF4751919.1"/>
    <property type="molecule type" value="Genomic_DNA"/>
</dbReference>
<feature type="non-terminal residue" evidence="1">
    <location>
        <position position="1"/>
    </location>
</feature>
<protein>
    <submittedName>
        <fullName evidence="1">Uncharacterized protein</fullName>
    </submittedName>
</protein>
<dbReference type="EMBL" id="JABANO010036218">
    <property type="protein sequence ID" value="KAF4702193.1"/>
    <property type="molecule type" value="Genomic_DNA"/>
</dbReference>
<dbReference type="AlphaFoldDB" id="A0A7J6Q1P5"/>
<organism evidence="1 3">
    <name type="scientific">Perkinsus olseni</name>
    <name type="common">Perkinsus atlanticus</name>
    <dbReference type="NCBI Taxonomy" id="32597"/>
    <lineage>
        <taxon>Eukaryota</taxon>
        <taxon>Sar</taxon>
        <taxon>Alveolata</taxon>
        <taxon>Perkinsozoa</taxon>
        <taxon>Perkinsea</taxon>
        <taxon>Perkinsida</taxon>
        <taxon>Perkinsidae</taxon>
        <taxon>Perkinsus</taxon>
    </lineage>
</organism>
<comment type="caution">
    <text evidence="1">The sequence shown here is derived from an EMBL/GenBank/DDBJ whole genome shotgun (WGS) entry which is preliminary data.</text>
</comment>